<protein>
    <submittedName>
        <fullName evidence="1">Uncharacterized protein</fullName>
    </submittedName>
</protein>
<sequence length="118" mass="12975">MSTVGVVAGERRRWEGLNPELLALIFSVLDVSHCLKITSKGLGAFGNQCKSLLHLKRNKNLSTPADDSEAEAKPLLTPCRIFSISSSILVDLVIRVFQKSSQNARHLLTLTFSSPVER</sequence>
<keyword evidence="2" id="KW-1185">Reference proteome</keyword>
<reference evidence="1 2" key="2">
    <citation type="journal article" date="2022" name="Mol. Ecol. Resour.">
        <title>The genomes of chicory, endive, great burdock and yacon provide insights into Asteraceae paleo-polyploidization history and plant inulin production.</title>
        <authorList>
            <person name="Fan W."/>
            <person name="Wang S."/>
            <person name="Wang H."/>
            <person name="Wang A."/>
            <person name="Jiang F."/>
            <person name="Liu H."/>
            <person name="Zhao H."/>
            <person name="Xu D."/>
            <person name="Zhang Y."/>
        </authorList>
    </citation>
    <scope>NUCLEOTIDE SEQUENCE [LARGE SCALE GENOMIC DNA]</scope>
    <source>
        <strain evidence="2">cv. Yunnan</strain>
        <tissue evidence="1">Leaves</tissue>
    </source>
</reference>
<evidence type="ECO:0000313" key="2">
    <source>
        <dbReference type="Proteomes" id="UP001056120"/>
    </source>
</evidence>
<organism evidence="1 2">
    <name type="scientific">Smallanthus sonchifolius</name>
    <dbReference type="NCBI Taxonomy" id="185202"/>
    <lineage>
        <taxon>Eukaryota</taxon>
        <taxon>Viridiplantae</taxon>
        <taxon>Streptophyta</taxon>
        <taxon>Embryophyta</taxon>
        <taxon>Tracheophyta</taxon>
        <taxon>Spermatophyta</taxon>
        <taxon>Magnoliopsida</taxon>
        <taxon>eudicotyledons</taxon>
        <taxon>Gunneridae</taxon>
        <taxon>Pentapetalae</taxon>
        <taxon>asterids</taxon>
        <taxon>campanulids</taxon>
        <taxon>Asterales</taxon>
        <taxon>Asteraceae</taxon>
        <taxon>Asteroideae</taxon>
        <taxon>Heliantheae alliance</taxon>
        <taxon>Millerieae</taxon>
        <taxon>Smallanthus</taxon>
    </lineage>
</organism>
<evidence type="ECO:0000313" key="1">
    <source>
        <dbReference type="EMBL" id="KAI3742893.1"/>
    </source>
</evidence>
<proteinExistence type="predicted"/>
<dbReference type="Proteomes" id="UP001056120">
    <property type="component" value="Linkage Group LG20"/>
</dbReference>
<accession>A0ACB9D937</accession>
<dbReference type="EMBL" id="CM042037">
    <property type="protein sequence ID" value="KAI3742893.1"/>
    <property type="molecule type" value="Genomic_DNA"/>
</dbReference>
<name>A0ACB9D937_9ASTR</name>
<reference evidence="2" key="1">
    <citation type="journal article" date="2022" name="Mol. Ecol. Resour.">
        <title>The genomes of chicory, endive, great burdock and yacon provide insights into Asteraceae palaeo-polyploidization history and plant inulin production.</title>
        <authorList>
            <person name="Fan W."/>
            <person name="Wang S."/>
            <person name="Wang H."/>
            <person name="Wang A."/>
            <person name="Jiang F."/>
            <person name="Liu H."/>
            <person name="Zhao H."/>
            <person name="Xu D."/>
            <person name="Zhang Y."/>
        </authorList>
    </citation>
    <scope>NUCLEOTIDE SEQUENCE [LARGE SCALE GENOMIC DNA]</scope>
    <source>
        <strain evidence="2">cv. Yunnan</strain>
    </source>
</reference>
<gene>
    <name evidence="1" type="ORF">L1987_60591</name>
</gene>
<comment type="caution">
    <text evidence="1">The sequence shown here is derived from an EMBL/GenBank/DDBJ whole genome shotgun (WGS) entry which is preliminary data.</text>
</comment>